<dbReference type="RefSeq" id="XP_031934243.1">
    <property type="nucleotide sequence ID" value="XM_032088573.1"/>
</dbReference>
<accession>A0A5N7CS13</accession>
<gene>
    <name evidence="2" type="ORF">BDV37DRAFT_289866</name>
</gene>
<sequence length="216" mass="25024">MLLGLPPELLPMIFQNLKNRDLWALFNTSKGIRHNAAKILFRRIKIDHAPCNFPESLNDRLLPATRIFQLLGEWLPLVREVHIFCHRAVEPCMLNLLSRFPNVQRCRLDAERSDESTNSLKHQLIEQPALREWLLFHTIPGSWPLLPPFQSLQTLEIESLSSGILVVPAMPALLDLQIHFDMEFYCSEEDAWDRDCAVLVDFSMLPRLSKLTISYL</sequence>
<dbReference type="AlphaFoldDB" id="A0A5N7CS13"/>
<keyword evidence="3" id="KW-1185">Reference proteome</keyword>
<dbReference type="OrthoDB" id="10338638at2759"/>
<dbReference type="InterPro" id="IPR001810">
    <property type="entry name" value="F-box_dom"/>
</dbReference>
<dbReference type="PROSITE" id="PS50181">
    <property type="entry name" value="FBOX"/>
    <property type="match status" value="1"/>
</dbReference>
<proteinExistence type="predicted"/>
<reference evidence="2 3" key="1">
    <citation type="submission" date="2019-04" db="EMBL/GenBank/DDBJ databases">
        <authorList>
            <consortium name="DOE Joint Genome Institute"/>
            <person name="Mondo S."/>
            <person name="Kjaerbolling I."/>
            <person name="Vesth T."/>
            <person name="Frisvad J.C."/>
            <person name="Nybo J.L."/>
            <person name="Theobald S."/>
            <person name="Kildgaard S."/>
            <person name="Isbrandt T."/>
            <person name="Kuo A."/>
            <person name="Sato A."/>
            <person name="Lyhne E.K."/>
            <person name="Kogle M.E."/>
            <person name="Wiebenga A."/>
            <person name="Kun R.S."/>
            <person name="Lubbers R.J."/>
            <person name="Makela M.R."/>
            <person name="Barry K."/>
            <person name="Chovatia M."/>
            <person name="Clum A."/>
            <person name="Daum C."/>
            <person name="Haridas S."/>
            <person name="He G."/>
            <person name="LaButti K."/>
            <person name="Lipzen A."/>
            <person name="Riley R."/>
            <person name="Salamov A."/>
            <person name="Simmons B.A."/>
            <person name="Magnuson J.K."/>
            <person name="Henrissat B."/>
            <person name="Mortensen U.H."/>
            <person name="Larsen T.O."/>
            <person name="Devries R.P."/>
            <person name="Grigoriev I.V."/>
            <person name="Machida M."/>
            <person name="Baker S.E."/>
            <person name="Andersen M.R."/>
            <person name="Cantor M.N."/>
            <person name="Hua S.X."/>
        </authorList>
    </citation>
    <scope>NUCLEOTIDE SEQUENCE [LARGE SCALE GENOMIC DNA]</scope>
    <source>
        <strain evidence="2 3">CBS 119388</strain>
    </source>
</reference>
<dbReference type="GeneID" id="43673264"/>
<dbReference type="Proteomes" id="UP000325579">
    <property type="component" value="Unassembled WGS sequence"/>
</dbReference>
<protein>
    <recommendedName>
        <fullName evidence="1">F-box domain-containing protein</fullName>
    </recommendedName>
</protein>
<name>A0A5N7CS13_9EURO</name>
<organism evidence="2 3">
    <name type="scientific">Aspergillus pseudonomiae</name>
    <dbReference type="NCBI Taxonomy" id="1506151"/>
    <lineage>
        <taxon>Eukaryota</taxon>
        <taxon>Fungi</taxon>
        <taxon>Dikarya</taxon>
        <taxon>Ascomycota</taxon>
        <taxon>Pezizomycotina</taxon>
        <taxon>Eurotiomycetes</taxon>
        <taxon>Eurotiomycetidae</taxon>
        <taxon>Eurotiales</taxon>
        <taxon>Aspergillaceae</taxon>
        <taxon>Aspergillus</taxon>
        <taxon>Aspergillus subgen. Circumdati</taxon>
    </lineage>
</organism>
<evidence type="ECO:0000313" key="2">
    <source>
        <dbReference type="EMBL" id="KAE8396924.1"/>
    </source>
</evidence>
<dbReference type="EMBL" id="ML736949">
    <property type="protein sequence ID" value="KAE8396924.1"/>
    <property type="molecule type" value="Genomic_DNA"/>
</dbReference>
<evidence type="ECO:0000313" key="3">
    <source>
        <dbReference type="Proteomes" id="UP000325579"/>
    </source>
</evidence>
<evidence type="ECO:0000259" key="1">
    <source>
        <dbReference type="PROSITE" id="PS50181"/>
    </source>
</evidence>
<feature type="domain" description="F-box" evidence="1">
    <location>
        <begin position="1"/>
        <end position="44"/>
    </location>
</feature>